<keyword evidence="2" id="KW-1133">Transmembrane helix</keyword>
<dbReference type="AlphaFoldDB" id="A0A7I9ZQI6"/>
<feature type="region of interest" description="Disordered" evidence="1">
    <location>
        <begin position="173"/>
        <end position="195"/>
    </location>
</feature>
<feature type="compositionally biased region" description="Low complexity" evidence="1">
    <location>
        <begin position="173"/>
        <end position="190"/>
    </location>
</feature>
<keyword evidence="5" id="KW-1185">Reference proteome</keyword>
<sequence length="289" mass="29093">MRAVLGLSVTADELAWVLVDSAEGSVLDHDALPYDAERGIADAAVRGAQAIAQACGYQLDSVALTWSEDVTREGLRLRSRLGCLGLRDAEAVPVATATALGRRAGDVALRLCPAHGAALSVLTSSEAVNPPVATPVTERRGARRRRTVSAVLGVAAAAIVGVLFLSAGAAPPVEPAGSAAEPAAPSSDSGWVSVPSGPAPEVVRKVVAATPSYSEPQATVPVQTYAPVAAATAAAPEPPAAPTPEPAEQPHLTGTQTAVGPTPGPDAPVPTPPTDAEMTELVNVFTALP</sequence>
<evidence type="ECO:0000259" key="3">
    <source>
        <dbReference type="Pfam" id="PF23717"/>
    </source>
</evidence>
<feature type="transmembrane region" description="Helical" evidence="2">
    <location>
        <begin position="148"/>
        <end position="170"/>
    </location>
</feature>
<dbReference type="InterPro" id="IPR055583">
    <property type="entry name" value="DUF7159"/>
</dbReference>
<reference evidence="4 5" key="1">
    <citation type="journal article" date="2019" name="Emerg. Microbes Infect.">
        <title>Comprehensive subspecies identification of 175 nontuberculous mycobacteria species based on 7547 genomic profiles.</title>
        <authorList>
            <person name="Matsumoto Y."/>
            <person name="Kinjo T."/>
            <person name="Motooka D."/>
            <person name="Nabeya D."/>
            <person name="Jung N."/>
            <person name="Uechi K."/>
            <person name="Horii T."/>
            <person name="Iida T."/>
            <person name="Fujita J."/>
            <person name="Nakamura S."/>
        </authorList>
    </citation>
    <scope>NUCLEOTIDE SEQUENCE [LARGE SCALE GENOMIC DNA]</scope>
    <source>
        <strain evidence="4 5">JCM 30996</strain>
    </source>
</reference>
<feature type="domain" description="DUF7159" evidence="3">
    <location>
        <begin position="3"/>
        <end position="107"/>
    </location>
</feature>
<gene>
    <name evidence="4" type="ORF">MHIP_37850</name>
</gene>
<dbReference type="Pfam" id="PF23717">
    <property type="entry name" value="DUF7159"/>
    <property type="match status" value="1"/>
</dbReference>
<evidence type="ECO:0000313" key="5">
    <source>
        <dbReference type="Proteomes" id="UP000465304"/>
    </source>
</evidence>
<accession>A0A7I9ZQI6</accession>
<protein>
    <recommendedName>
        <fullName evidence="3">DUF7159 domain-containing protein</fullName>
    </recommendedName>
</protein>
<evidence type="ECO:0000313" key="4">
    <source>
        <dbReference type="EMBL" id="GFH03302.1"/>
    </source>
</evidence>
<evidence type="ECO:0000256" key="2">
    <source>
        <dbReference type="SAM" id="Phobius"/>
    </source>
</evidence>
<proteinExistence type="predicted"/>
<feature type="region of interest" description="Disordered" evidence="1">
    <location>
        <begin position="231"/>
        <end position="275"/>
    </location>
</feature>
<dbReference type="EMBL" id="BLLB01000002">
    <property type="protein sequence ID" value="GFH03302.1"/>
    <property type="molecule type" value="Genomic_DNA"/>
</dbReference>
<feature type="compositionally biased region" description="Pro residues" evidence="1">
    <location>
        <begin position="236"/>
        <end position="247"/>
    </location>
</feature>
<dbReference type="Proteomes" id="UP000465304">
    <property type="component" value="Unassembled WGS sequence"/>
</dbReference>
<comment type="caution">
    <text evidence="4">The sequence shown here is derived from an EMBL/GenBank/DDBJ whole genome shotgun (WGS) entry which is preliminary data.</text>
</comment>
<evidence type="ECO:0000256" key="1">
    <source>
        <dbReference type="SAM" id="MobiDB-lite"/>
    </source>
</evidence>
<keyword evidence="2" id="KW-0812">Transmembrane</keyword>
<organism evidence="4 5">
    <name type="scientific">Mycolicibacterium hippocampi</name>
    <dbReference type="NCBI Taxonomy" id="659824"/>
    <lineage>
        <taxon>Bacteria</taxon>
        <taxon>Bacillati</taxon>
        <taxon>Actinomycetota</taxon>
        <taxon>Actinomycetes</taxon>
        <taxon>Mycobacteriales</taxon>
        <taxon>Mycobacteriaceae</taxon>
        <taxon>Mycolicibacterium</taxon>
    </lineage>
</organism>
<name>A0A7I9ZQI6_9MYCO</name>
<feature type="compositionally biased region" description="Pro residues" evidence="1">
    <location>
        <begin position="262"/>
        <end position="273"/>
    </location>
</feature>
<keyword evidence="2" id="KW-0472">Membrane</keyword>